<evidence type="ECO:0000256" key="6">
    <source>
        <dbReference type="ARBA" id="ARBA00040885"/>
    </source>
</evidence>
<dbReference type="Gene3D" id="1.10.10.10">
    <property type="entry name" value="Winged helix-like DNA-binding domain superfamily/Winged helix DNA-binding domain"/>
    <property type="match status" value="1"/>
</dbReference>
<dbReference type="PROSITE" id="PS50931">
    <property type="entry name" value="HTH_LYSR"/>
    <property type="match status" value="1"/>
</dbReference>
<accession>A0A0I9URK9</accession>
<feature type="domain" description="HTH lysR-type" evidence="8">
    <location>
        <begin position="1"/>
        <end position="59"/>
    </location>
</feature>
<gene>
    <name evidence="9" type="ORF">ABH38_03285</name>
</gene>
<dbReference type="InterPro" id="IPR036390">
    <property type="entry name" value="WH_DNA-bd_sf"/>
</dbReference>
<dbReference type="SUPFAM" id="SSF53850">
    <property type="entry name" value="Periplasmic binding protein-like II"/>
    <property type="match status" value="1"/>
</dbReference>
<evidence type="ECO:0000256" key="7">
    <source>
        <dbReference type="ARBA" id="ARBA00056658"/>
    </source>
</evidence>
<keyword evidence="5" id="KW-0804">Transcription</keyword>
<proteinExistence type="inferred from homology"/>
<comment type="function">
    <text evidence="7">Required for the induction the katG gene for catalase. Involved in the response to hydrogen peroxide.</text>
</comment>
<evidence type="ECO:0000256" key="3">
    <source>
        <dbReference type="ARBA" id="ARBA00023125"/>
    </source>
</evidence>
<evidence type="ECO:0000259" key="8">
    <source>
        <dbReference type="PROSITE" id="PS50931"/>
    </source>
</evidence>
<dbReference type="GO" id="GO:0032993">
    <property type="term" value="C:protein-DNA complex"/>
    <property type="evidence" value="ECO:0007669"/>
    <property type="project" value="TreeGrafter"/>
</dbReference>
<dbReference type="GO" id="GO:0003700">
    <property type="term" value="F:DNA-binding transcription factor activity"/>
    <property type="evidence" value="ECO:0007669"/>
    <property type="project" value="InterPro"/>
</dbReference>
<evidence type="ECO:0000313" key="10">
    <source>
        <dbReference type="Proteomes" id="UP000036334"/>
    </source>
</evidence>
<protein>
    <recommendedName>
        <fullName evidence="6">Probable hydrogen peroxide-inducible genes activator</fullName>
    </recommendedName>
</protein>
<dbReference type="RefSeq" id="WP_047315181.1">
    <property type="nucleotide sequence ID" value="NZ_LDPQ01000011.1"/>
</dbReference>
<dbReference type="Pfam" id="PF00126">
    <property type="entry name" value="HTH_1"/>
    <property type="match status" value="1"/>
</dbReference>
<dbReference type="InterPro" id="IPR000847">
    <property type="entry name" value="LysR_HTH_N"/>
</dbReference>
<keyword evidence="10" id="KW-1185">Reference proteome</keyword>
<dbReference type="Proteomes" id="UP000036334">
    <property type="component" value="Unassembled WGS sequence"/>
</dbReference>
<name>A0A0I9URK9_9MYCO</name>
<organism evidence="9 10">
    <name type="scientific">Mycobacterium haemophilum</name>
    <dbReference type="NCBI Taxonomy" id="29311"/>
    <lineage>
        <taxon>Bacteria</taxon>
        <taxon>Bacillati</taxon>
        <taxon>Actinomycetota</taxon>
        <taxon>Actinomycetes</taxon>
        <taxon>Mycobacteriales</taxon>
        <taxon>Mycobacteriaceae</taxon>
        <taxon>Mycobacterium</taxon>
    </lineage>
</organism>
<dbReference type="FunFam" id="1.10.10.10:FF:000001">
    <property type="entry name" value="LysR family transcriptional regulator"/>
    <property type="match status" value="1"/>
</dbReference>
<keyword evidence="2" id="KW-0805">Transcription regulation</keyword>
<sequence>MDLIRHLRYFVAVAEQCHFGRAADTLGVTQPPVSQGVRRLEQTLGLQLFERKPTGVVLTDHGASLLSRARLVVGDTDRLLEEAARLSGPPRQLRIGFTTAIDDCLLSACVTAVRESMTDPHLPIFTATGSTVDLADRLRLRELDVAVVEHPALLDEIQVSPTVRIPRWFLLPSEHRAARAAAPHIQMLSGLCFATPPRAHNPPSHDQLIDRLRARGLDPAIMAAPSLRDVISAVLSGRCFGLTTGQSPNLAGIARRRMIRKESSLTVRVATADVNRFQRPVDILDRVLRSANR</sequence>
<evidence type="ECO:0000256" key="4">
    <source>
        <dbReference type="ARBA" id="ARBA00023159"/>
    </source>
</evidence>
<dbReference type="AlphaFoldDB" id="A0A0I9URK9"/>
<dbReference type="PRINTS" id="PR00039">
    <property type="entry name" value="HTHLYSR"/>
</dbReference>
<dbReference type="PANTHER" id="PTHR30346">
    <property type="entry name" value="TRANSCRIPTIONAL DUAL REGULATOR HCAR-RELATED"/>
    <property type="match status" value="1"/>
</dbReference>
<comment type="similarity">
    <text evidence="1">Belongs to the LysR transcriptional regulatory family.</text>
</comment>
<dbReference type="PATRIC" id="fig|29311.18.peg.743"/>
<dbReference type="SUPFAM" id="SSF46785">
    <property type="entry name" value="Winged helix' DNA-binding domain"/>
    <property type="match status" value="1"/>
</dbReference>
<dbReference type="EMBL" id="LDPR01000002">
    <property type="protein sequence ID" value="KLO38449.1"/>
    <property type="molecule type" value="Genomic_DNA"/>
</dbReference>
<evidence type="ECO:0000256" key="5">
    <source>
        <dbReference type="ARBA" id="ARBA00023163"/>
    </source>
</evidence>
<keyword evidence="3" id="KW-0238">DNA-binding</keyword>
<evidence type="ECO:0000256" key="1">
    <source>
        <dbReference type="ARBA" id="ARBA00009437"/>
    </source>
</evidence>
<dbReference type="STRING" id="1202450.B586_05325"/>
<dbReference type="Gene3D" id="3.40.190.10">
    <property type="entry name" value="Periplasmic binding protein-like II"/>
    <property type="match status" value="2"/>
</dbReference>
<dbReference type="InterPro" id="IPR036388">
    <property type="entry name" value="WH-like_DNA-bd_sf"/>
</dbReference>
<reference evidence="9 10" key="1">
    <citation type="submission" date="2015-05" db="EMBL/GenBank/DDBJ databases">
        <title>Genome sequence of Mycobacterium haemophilum.</title>
        <authorList>
            <person name="Greninger A.L."/>
            <person name="Cunningham G."/>
            <person name="Miller S."/>
        </authorList>
    </citation>
    <scope>NUCLEOTIDE SEQUENCE [LARGE SCALE GENOMIC DNA]</scope>
    <source>
        <strain evidence="10">UC1</strain>
    </source>
</reference>
<evidence type="ECO:0000256" key="2">
    <source>
        <dbReference type="ARBA" id="ARBA00023015"/>
    </source>
</evidence>
<dbReference type="OrthoDB" id="3176554at2"/>
<keyword evidence="4" id="KW-0010">Activator</keyword>
<dbReference type="InterPro" id="IPR005119">
    <property type="entry name" value="LysR_subst-bd"/>
</dbReference>
<dbReference type="GO" id="GO:0003677">
    <property type="term" value="F:DNA binding"/>
    <property type="evidence" value="ECO:0007669"/>
    <property type="project" value="UniProtKB-KW"/>
</dbReference>
<dbReference type="Pfam" id="PF03466">
    <property type="entry name" value="LysR_substrate"/>
    <property type="match status" value="1"/>
</dbReference>
<evidence type="ECO:0000313" key="9">
    <source>
        <dbReference type="EMBL" id="KLO38449.1"/>
    </source>
</evidence>
<comment type="caution">
    <text evidence="9">The sequence shown here is derived from an EMBL/GenBank/DDBJ whole genome shotgun (WGS) entry which is preliminary data.</text>
</comment>
<dbReference type="PANTHER" id="PTHR30346:SF28">
    <property type="entry name" value="HTH-TYPE TRANSCRIPTIONAL REGULATOR CYNR"/>
    <property type="match status" value="1"/>
</dbReference>